<keyword evidence="2" id="KW-1185">Reference proteome</keyword>
<dbReference type="OrthoDB" id="21615at2759"/>
<accession>A0A0L0DI08</accession>
<dbReference type="Gene3D" id="2.115.10.20">
    <property type="entry name" value="Glycosyl hydrolase domain, family 43"/>
    <property type="match status" value="1"/>
</dbReference>
<organism evidence="1 2">
    <name type="scientific">Thecamonas trahens ATCC 50062</name>
    <dbReference type="NCBI Taxonomy" id="461836"/>
    <lineage>
        <taxon>Eukaryota</taxon>
        <taxon>Apusozoa</taxon>
        <taxon>Apusomonadida</taxon>
        <taxon>Apusomonadidae</taxon>
        <taxon>Thecamonas</taxon>
    </lineage>
</organism>
<dbReference type="Proteomes" id="UP000054408">
    <property type="component" value="Unassembled WGS sequence"/>
</dbReference>
<dbReference type="EMBL" id="GL349470">
    <property type="protein sequence ID" value="KNC51870.1"/>
    <property type="molecule type" value="Genomic_DNA"/>
</dbReference>
<dbReference type="InterPro" id="IPR023296">
    <property type="entry name" value="Glyco_hydro_beta-prop_sf"/>
</dbReference>
<evidence type="ECO:0000313" key="2">
    <source>
        <dbReference type="Proteomes" id="UP000054408"/>
    </source>
</evidence>
<protein>
    <submittedName>
        <fullName evidence="1">Uncharacterized protein</fullName>
    </submittedName>
</protein>
<dbReference type="AlphaFoldDB" id="A0A0L0DI08"/>
<name>A0A0L0DI08_THETB</name>
<dbReference type="GeneID" id="25566765"/>
<sequence>MPSPKSGCDLRYAPGWAILDSADPTKVLARSNAPLLVSTEAWEKGRTDGHG</sequence>
<dbReference type="RefSeq" id="XP_013755729.1">
    <property type="nucleotide sequence ID" value="XM_013900275.1"/>
</dbReference>
<proteinExistence type="predicted"/>
<evidence type="ECO:0000313" key="1">
    <source>
        <dbReference type="EMBL" id="KNC51870.1"/>
    </source>
</evidence>
<reference evidence="1 2" key="1">
    <citation type="submission" date="2010-05" db="EMBL/GenBank/DDBJ databases">
        <title>The Genome Sequence of Thecamonas trahens ATCC 50062.</title>
        <authorList>
            <consortium name="The Broad Institute Genome Sequencing Platform"/>
            <person name="Russ C."/>
            <person name="Cuomo C."/>
            <person name="Shea T."/>
            <person name="Young S.K."/>
            <person name="Zeng Q."/>
            <person name="Koehrsen M."/>
            <person name="Haas B."/>
            <person name="Borodovsky M."/>
            <person name="Guigo R."/>
            <person name="Alvarado L."/>
            <person name="Berlin A."/>
            <person name="Bochicchio J."/>
            <person name="Borenstein D."/>
            <person name="Chapman S."/>
            <person name="Chen Z."/>
            <person name="Freedman E."/>
            <person name="Gellesch M."/>
            <person name="Goldberg J."/>
            <person name="Griggs A."/>
            <person name="Gujja S."/>
            <person name="Heilman E."/>
            <person name="Heiman D."/>
            <person name="Hepburn T."/>
            <person name="Howarth C."/>
            <person name="Jen D."/>
            <person name="Larson L."/>
            <person name="Mehta T."/>
            <person name="Park D."/>
            <person name="Pearson M."/>
            <person name="Roberts A."/>
            <person name="Saif S."/>
            <person name="Shenoy N."/>
            <person name="Sisk P."/>
            <person name="Stolte C."/>
            <person name="Sykes S."/>
            <person name="Thomson T."/>
            <person name="Walk T."/>
            <person name="White J."/>
            <person name="Yandava C."/>
            <person name="Burger G."/>
            <person name="Gray M.W."/>
            <person name="Holland P.W.H."/>
            <person name="King N."/>
            <person name="Lang F.B.F."/>
            <person name="Roger A.J."/>
            <person name="Ruiz-Trillo I."/>
            <person name="Lander E."/>
            <person name="Nusbaum C."/>
        </authorList>
    </citation>
    <scope>NUCLEOTIDE SEQUENCE [LARGE SCALE GENOMIC DNA]</scope>
    <source>
        <strain evidence="1 2">ATCC 50062</strain>
    </source>
</reference>
<dbReference type="SUPFAM" id="SSF75005">
    <property type="entry name" value="Arabinanase/levansucrase/invertase"/>
    <property type="match status" value="1"/>
</dbReference>
<gene>
    <name evidence="1" type="ORF">AMSG_07967</name>
</gene>